<dbReference type="Gene3D" id="2.60.40.1170">
    <property type="entry name" value="Mu homology domain, subdomain B"/>
    <property type="match status" value="1"/>
</dbReference>
<dbReference type="Gene3D" id="3.30.450.60">
    <property type="match status" value="1"/>
</dbReference>
<dbReference type="EMBL" id="JWZT01005118">
    <property type="protein sequence ID" value="KII62064.1"/>
    <property type="molecule type" value="Genomic_DNA"/>
</dbReference>
<protein>
    <submittedName>
        <fullName evidence="6">AP-1 complex subunit mu-1-I</fullName>
    </submittedName>
</protein>
<keyword evidence="3" id="KW-0653">Protein transport</keyword>
<evidence type="ECO:0000256" key="5">
    <source>
        <dbReference type="ARBA" id="ARBA00023176"/>
    </source>
</evidence>
<dbReference type="InterPro" id="IPR036168">
    <property type="entry name" value="AP2_Mu_C_sf"/>
</dbReference>
<reference evidence="6 7" key="1">
    <citation type="journal article" date="2014" name="Genome Biol. Evol.">
        <title>The genome of the myxosporean Thelohanellus kitauei shows adaptations to nutrient acquisition within its fish host.</title>
        <authorList>
            <person name="Yang Y."/>
            <person name="Xiong J."/>
            <person name="Zhou Z."/>
            <person name="Huo F."/>
            <person name="Miao W."/>
            <person name="Ran C."/>
            <person name="Liu Y."/>
            <person name="Zhang J."/>
            <person name="Feng J."/>
            <person name="Wang M."/>
            <person name="Wang M."/>
            <person name="Wang L."/>
            <person name="Yao B."/>
        </authorList>
    </citation>
    <scope>NUCLEOTIDE SEQUENCE [LARGE SCALE GENOMIC DNA]</scope>
    <source>
        <strain evidence="6">Wuqing</strain>
    </source>
</reference>
<keyword evidence="7" id="KW-1185">Reference proteome</keyword>
<dbReference type="SUPFAM" id="SSF49447">
    <property type="entry name" value="Second domain of Mu2 adaptin subunit (ap50) of ap2 adaptor"/>
    <property type="match status" value="1"/>
</dbReference>
<dbReference type="OrthoDB" id="10259133at2759"/>
<dbReference type="GO" id="GO:0030131">
    <property type="term" value="C:clathrin adaptor complex"/>
    <property type="evidence" value="ECO:0007669"/>
    <property type="project" value="InterPro"/>
</dbReference>
<dbReference type="AlphaFoldDB" id="A0A0C2MCM7"/>
<dbReference type="PRINTS" id="PR00314">
    <property type="entry name" value="CLATHRINADPT"/>
</dbReference>
<keyword evidence="5" id="KW-0168">Coated pit</keyword>
<keyword evidence="2" id="KW-0813">Transport</keyword>
<gene>
    <name evidence="6" type="ORF">RF11_02563</name>
</gene>
<dbReference type="InterPro" id="IPR018240">
    <property type="entry name" value="Clathrin_mu_CS"/>
</dbReference>
<dbReference type="InterPro" id="IPR011012">
    <property type="entry name" value="Longin-like_dom_sf"/>
</dbReference>
<evidence type="ECO:0000256" key="2">
    <source>
        <dbReference type="ARBA" id="ARBA00022448"/>
    </source>
</evidence>
<evidence type="ECO:0000313" key="7">
    <source>
        <dbReference type="Proteomes" id="UP000031668"/>
    </source>
</evidence>
<evidence type="ECO:0000256" key="1">
    <source>
        <dbReference type="ARBA" id="ARBA00004277"/>
    </source>
</evidence>
<sequence length="201" mass="23047">MSISAIYILDDKGNRLLHRDFRGDIDTKCIEVFEKMLFEVPDMSSSKPVFTHDDINYIFLKSDPLYLVAVSNCNVNVFTILSFLRTLVKIIFECIGKLDPEKIVSEVVMIITLMDEAMDFGYPQFTESRSLKSCLKADTLNIFNRATPSITPTAVRLISWRPDGISYRRNEVFVDVIEKVNLLVIQTNYRQIPMAKSLSMT</sequence>
<dbReference type="GO" id="GO:0005905">
    <property type="term" value="C:clathrin-coated pit"/>
    <property type="evidence" value="ECO:0007669"/>
    <property type="project" value="UniProtKB-KW"/>
</dbReference>
<dbReference type="OMA" id="ECCENVI"/>
<dbReference type="PANTHER" id="PTHR10529">
    <property type="entry name" value="AP COMPLEX SUBUNIT MU"/>
    <property type="match status" value="1"/>
</dbReference>
<dbReference type="SUPFAM" id="SSF64356">
    <property type="entry name" value="SNARE-like"/>
    <property type="match status" value="1"/>
</dbReference>
<accession>A0A0C2MCM7</accession>
<organism evidence="6 7">
    <name type="scientific">Thelohanellus kitauei</name>
    <name type="common">Myxosporean</name>
    <dbReference type="NCBI Taxonomy" id="669202"/>
    <lineage>
        <taxon>Eukaryota</taxon>
        <taxon>Metazoa</taxon>
        <taxon>Cnidaria</taxon>
        <taxon>Myxozoa</taxon>
        <taxon>Myxosporea</taxon>
        <taxon>Bivalvulida</taxon>
        <taxon>Platysporina</taxon>
        <taxon>Myxobolidae</taxon>
        <taxon>Thelohanellus</taxon>
    </lineage>
</organism>
<dbReference type="FunFam" id="3.30.450.60:FF:000002">
    <property type="entry name" value="AP-2 complex subunit mu, putative"/>
    <property type="match status" value="1"/>
</dbReference>
<dbReference type="InterPro" id="IPR050431">
    <property type="entry name" value="Adaptor_comp_med_subunit"/>
</dbReference>
<name>A0A0C2MCM7_THEKT</name>
<proteinExistence type="predicted"/>
<comment type="caution">
    <text evidence="6">The sequence shown here is derived from an EMBL/GenBank/DDBJ whole genome shotgun (WGS) entry which is preliminary data.</text>
</comment>
<dbReference type="GO" id="GO:0006886">
    <property type="term" value="P:intracellular protein transport"/>
    <property type="evidence" value="ECO:0007669"/>
    <property type="project" value="InterPro"/>
</dbReference>
<evidence type="ECO:0000256" key="4">
    <source>
        <dbReference type="ARBA" id="ARBA00023136"/>
    </source>
</evidence>
<dbReference type="Proteomes" id="UP000031668">
    <property type="component" value="Unassembled WGS sequence"/>
</dbReference>
<dbReference type="GO" id="GO:0016192">
    <property type="term" value="P:vesicle-mediated transport"/>
    <property type="evidence" value="ECO:0007669"/>
    <property type="project" value="InterPro"/>
</dbReference>
<dbReference type="PROSITE" id="PS00990">
    <property type="entry name" value="CLAT_ADAPTOR_M_1"/>
    <property type="match status" value="1"/>
</dbReference>
<dbReference type="InterPro" id="IPR001392">
    <property type="entry name" value="Clathrin_mu"/>
</dbReference>
<evidence type="ECO:0000313" key="6">
    <source>
        <dbReference type="EMBL" id="KII62064.1"/>
    </source>
</evidence>
<comment type="subcellular location">
    <subcellularLocation>
        <location evidence="1">Membrane</location>
        <location evidence="1">Coated pit</location>
        <topology evidence="1">Peripheral membrane protein</topology>
        <orientation evidence="1">Cytoplasmic side</orientation>
    </subcellularLocation>
</comment>
<keyword evidence="4" id="KW-0472">Membrane</keyword>
<evidence type="ECO:0000256" key="3">
    <source>
        <dbReference type="ARBA" id="ARBA00022927"/>
    </source>
</evidence>